<organism evidence="1 2">
    <name type="scientific">Paenibacillus alvei</name>
    <name type="common">Bacillus alvei</name>
    <dbReference type="NCBI Taxonomy" id="44250"/>
    <lineage>
        <taxon>Bacteria</taxon>
        <taxon>Bacillati</taxon>
        <taxon>Bacillota</taxon>
        <taxon>Bacilli</taxon>
        <taxon>Bacillales</taxon>
        <taxon>Paenibacillaceae</taxon>
        <taxon>Paenibacillus</taxon>
    </lineage>
</organism>
<comment type="caution">
    <text evidence="1">The sequence shown here is derived from an EMBL/GenBank/DDBJ whole genome shotgun (WGS) entry which is preliminary data.</text>
</comment>
<evidence type="ECO:0000313" key="2">
    <source>
        <dbReference type="Proteomes" id="UP000552038"/>
    </source>
</evidence>
<dbReference type="AlphaFoldDB" id="A0AAP6ZY53"/>
<dbReference type="EMBL" id="JABFOR010000010">
    <property type="protein sequence ID" value="NOJ71030.1"/>
    <property type="molecule type" value="Genomic_DNA"/>
</dbReference>
<gene>
    <name evidence="1" type="ORF">HMI46_10735</name>
</gene>
<name>A0AAP6ZY53_PAEAL</name>
<protein>
    <submittedName>
        <fullName evidence="1">Uncharacterized protein</fullName>
    </submittedName>
</protein>
<evidence type="ECO:0000313" key="1">
    <source>
        <dbReference type="EMBL" id="NOJ71030.1"/>
    </source>
</evidence>
<sequence>MILLVDFYSSKEEYELVTKQQIDTIVEKEKIVVLSKEDIFVKNKPMTLIFYSKNSQIGSIEARNINGFLKYTRTLTTGKNGNVIQTIGAKGDLAYIMVAINDSNILKNTKKLDISDTGLNHLVTKEINGNPYVIVVFDEKSEVSFSEPFNYKFIDYNNETLFECEGC</sequence>
<reference evidence="1 2" key="1">
    <citation type="submission" date="2020-05" db="EMBL/GenBank/DDBJ databases">
        <title>Whole genome sequencing and identification of novel metabolites from Paenibacillus alvei strain JR949.</title>
        <authorList>
            <person name="Rajendhran J."/>
            <person name="Sree Pranav P."/>
            <person name="Mahalakshmi B."/>
            <person name="Karthikeyan R."/>
        </authorList>
    </citation>
    <scope>NUCLEOTIDE SEQUENCE [LARGE SCALE GENOMIC DNA]</scope>
    <source>
        <strain evidence="1 2">JR949</strain>
    </source>
</reference>
<dbReference type="Proteomes" id="UP000552038">
    <property type="component" value="Unassembled WGS sequence"/>
</dbReference>
<accession>A0AAP6ZY53</accession>
<proteinExistence type="predicted"/>